<dbReference type="AlphaFoldDB" id="A0A3P6Q1F6"/>
<organism evidence="8 9">
    <name type="scientific">Gongylonema pulchrum</name>
    <dbReference type="NCBI Taxonomy" id="637853"/>
    <lineage>
        <taxon>Eukaryota</taxon>
        <taxon>Metazoa</taxon>
        <taxon>Ecdysozoa</taxon>
        <taxon>Nematoda</taxon>
        <taxon>Chromadorea</taxon>
        <taxon>Rhabditida</taxon>
        <taxon>Spirurina</taxon>
        <taxon>Spiruromorpha</taxon>
        <taxon>Spiruroidea</taxon>
        <taxon>Gongylonematidae</taxon>
        <taxon>Gongylonema</taxon>
    </lineage>
</organism>
<evidence type="ECO:0000256" key="5">
    <source>
        <dbReference type="ARBA" id="ARBA00023136"/>
    </source>
</evidence>
<name>A0A3P6Q1F6_9BILA</name>
<evidence type="ECO:0000313" key="9">
    <source>
        <dbReference type="Proteomes" id="UP000271098"/>
    </source>
</evidence>
<accession>A0A3P6Q1F6</accession>
<evidence type="ECO:0000313" key="8">
    <source>
        <dbReference type="EMBL" id="VDK42209.1"/>
    </source>
</evidence>
<keyword evidence="3" id="KW-0732">Signal</keyword>
<dbReference type="InterPro" id="IPR009637">
    <property type="entry name" value="GPR107/GPR108-like"/>
</dbReference>
<dbReference type="GO" id="GO:0005829">
    <property type="term" value="C:cytosol"/>
    <property type="evidence" value="ECO:0007669"/>
    <property type="project" value="GOC"/>
</dbReference>
<evidence type="ECO:0000256" key="1">
    <source>
        <dbReference type="ARBA" id="ARBA00004141"/>
    </source>
</evidence>
<comment type="subcellular location">
    <subcellularLocation>
        <location evidence="1">Membrane</location>
        <topology evidence="1">Multi-pass membrane protein</topology>
    </subcellularLocation>
</comment>
<evidence type="ECO:0000256" key="2">
    <source>
        <dbReference type="ARBA" id="ARBA00022692"/>
    </source>
</evidence>
<dbReference type="EMBL" id="UYRT01007360">
    <property type="protein sequence ID" value="VDK42209.1"/>
    <property type="molecule type" value="Genomic_DNA"/>
</dbReference>
<keyword evidence="5 6" id="KW-0472">Membrane</keyword>
<keyword evidence="4 6" id="KW-1133">Transmembrane helix</keyword>
<dbReference type="PANTHER" id="PTHR21229:SF1">
    <property type="entry name" value="GH17801P"/>
    <property type="match status" value="1"/>
</dbReference>
<keyword evidence="9" id="KW-1185">Reference proteome</keyword>
<evidence type="ECO:0000256" key="4">
    <source>
        <dbReference type="ARBA" id="ARBA00022989"/>
    </source>
</evidence>
<dbReference type="GO" id="GO:0005794">
    <property type="term" value="C:Golgi apparatus"/>
    <property type="evidence" value="ECO:0007669"/>
    <property type="project" value="TreeGrafter"/>
</dbReference>
<dbReference type="GO" id="GO:0042147">
    <property type="term" value="P:retrograde transport, endosome to Golgi"/>
    <property type="evidence" value="ECO:0007669"/>
    <property type="project" value="TreeGrafter"/>
</dbReference>
<dbReference type="Pfam" id="PF06814">
    <property type="entry name" value="GOST_TM"/>
    <property type="match status" value="1"/>
</dbReference>
<feature type="domain" description="GOST seven transmembrane" evidence="7">
    <location>
        <begin position="88"/>
        <end position="145"/>
    </location>
</feature>
<gene>
    <name evidence="8" type="ORF">GPUH_LOCUS4054</name>
</gene>
<dbReference type="Proteomes" id="UP000271098">
    <property type="component" value="Unassembled WGS sequence"/>
</dbReference>
<keyword evidence="2 6" id="KW-0812">Transmembrane</keyword>
<evidence type="ECO:0000259" key="7">
    <source>
        <dbReference type="Pfam" id="PF06814"/>
    </source>
</evidence>
<feature type="transmembrane region" description="Helical" evidence="6">
    <location>
        <begin position="107"/>
        <end position="125"/>
    </location>
</feature>
<dbReference type="OrthoDB" id="19932at2759"/>
<dbReference type="GO" id="GO:0016020">
    <property type="term" value="C:membrane"/>
    <property type="evidence" value="ECO:0007669"/>
    <property type="project" value="UniProtKB-SubCell"/>
</dbReference>
<evidence type="ECO:0000256" key="3">
    <source>
        <dbReference type="ARBA" id="ARBA00022729"/>
    </source>
</evidence>
<dbReference type="PANTHER" id="PTHR21229">
    <property type="entry name" value="LUNG SEVEN TRANSMEMBRANE RECEPTOR"/>
    <property type="match status" value="1"/>
</dbReference>
<reference evidence="8 9" key="1">
    <citation type="submission" date="2018-11" db="EMBL/GenBank/DDBJ databases">
        <authorList>
            <consortium name="Pathogen Informatics"/>
        </authorList>
    </citation>
    <scope>NUCLEOTIDE SEQUENCE [LARGE SCALE GENOMIC DNA]</scope>
</reference>
<proteinExistence type="predicted"/>
<feature type="transmembrane region" description="Helical" evidence="6">
    <location>
        <begin position="137"/>
        <end position="155"/>
    </location>
</feature>
<evidence type="ECO:0000256" key="6">
    <source>
        <dbReference type="SAM" id="Phobius"/>
    </source>
</evidence>
<dbReference type="InterPro" id="IPR053937">
    <property type="entry name" value="GOST_TM"/>
</dbReference>
<sequence length="173" mass="19764">MWKREFAGLNGDSLDGGAKMTLSSWHPVQKLSADAIYFLIIKFTTIKFVPAGTNVQAPLAHNLTVDVQWRGPNGYLSAIDYPLLRFYAFMWSICCIRYWMDLLRIQFCIGAVIVIGMIEEAMFYSEYATVNDDGTSVHGFIEVFVMAGQLLCYFLDKYLKNKKKKNSEGFRIL</sequence>
<protein>
    <recommendedName>
        <fullName evidence="7">GOST seven transmembrane domain-containing protein</fullName>
    </recommendedName>
</protein>